<evidence type="ECO:0000313" key="9">
    <source>
        <dbReference type="EMBL" id="PRY65003.1"/>
    </source>
</evidence>
<dbReference type="Proteomes" id="UP000237983">
    <property type="component" value="Unassembled WGS sequence"/>
</dbReference>
<dbReference type="EMBL" id="PVTL01000011">
    <property type="protein sequence ID" value="PRY65003.1"/>
    <property type="molecule type" value="Genomic_DNA"/>
</dbReference>
<dbReference type="OrthoDB" id="5140822at2"/>
<dbReference type="Pfam" id="PF00528">
    <property type="entry name" value="BPD_transp_1"/>
    <property type="match status" value="1"/>
</dbReference>
<feature type="transmembrane region" description="Helical" evidence="7">
    <location>
        <begin position="72"/>
        <end position="93"/>
    </location>
</feature>
<dbReference type="SUPFAM" id="SSF161098">
    <property type="entry name" value="MetI-like"/>
    <property type="match status" value="1"/>
</dbReference>
<protein>
    <submittedName>
        <fullName evidence="9">ABC-type nitrate/sulfonate/bicarbonate transport system permease component</fullName>
    </submittedName>
</protein>
<dbReference type="GO" id="GO:0005886">
    <property type="term" value="C:plasma membrane"/>
    <property type="evidence" value="ECO:0007669"/>
    <property type="project" value="UniProtKB-SubCell"/>
</dbReference>
<feature type="transmembrane region" description="Helical" evidence="7">
    <location>
        <begin position="182"/>
        <end position="207"/>
    </location>
</feature>
<name>A0A2T0V4A1_9MICO</name>
<evidence type="ECO:0000256" key="1">
    <source>
        <dbReference type="ARBA" id="ARBA00004651"/>
    </source>
</evidence>
<comment type="caution">
    <text evidence="9">The sequence shown here is derived from an EMBL/GenBank/DDBJ whole genome shotgun (WGS) entry which is preliminary data.</text>
</comment>
<keyword evidence="3" id="KW-1003">Cell membrane</keyword>
<dbReference type="InterPro" id="IPR035906">
    <property type="entry name" value="MetI-like_sf"/>
</dbReference>
<reference evidence="9 10" key="1">
    <citation type="submission" date="2018-03" db="EMBL/GenBank/DDBJ databases">
        <title>Genomic Encyclopedia of Type Strains, Phase III (KMG-III): the genomes of soil and plant-associated and newly described type strains.</title>
        <authorList>
            <person name="Whitman W."/>
        </authorList>
    </citation>
    <scope>NUCLEOTIDE SEQUENCE [LARGE SCALE GENOMIC DNA]</scope>
    <source>
        <strain evidence="9 10">CGMCC 1.12484</strain>
    </source>
</reference>
<organism evidence="9 10">
    <name type="scientific">Glaciihabitans tibetensis</name>
    <dbReference type="NCBI Taxonomy" id="1266600"/>
    <lineage>
        <taxon>Bacteria</taxon>
        <taxon>Bacillati</taxon>
        <taxon>Actinomycetota</taxon>
        <taxon>Actinomycetes</taxon>
        <taxon>Micrococcales</taxon>
        <taxon>Microbacteriaceae</taxon>
        <taxon>Glaciihabitans</taxon>
    </lineage>
</organism>
<keyword evidence="2 7" id="KW-0813">Transport</keyword>
<evidence type="ECO:0000256" key="3">
    <source>
        <dbReference type="ARBA" id="ARBA00022475"/>
    </source>
</evidence>
<dbReference type="AlphaFoldDB" id="A0A2T0V4A1"/>
<keyword evidence="6 7" id="KW-0472">Membrane</keyword>
<evidence type="ECO:0000313" key="10">
    <source>
        <dbReference type="Proteomes" id="UP000237983"/>
    </source>
</evidence>
<dbReference type="PANTHER" id="PTHR30151:SF20">
    <property type="entry name" value="ABC TRANSPORTER PERMEASE PROTEIN HI_0355-RELATED"/>
    <property type="match status" value="1"/>
</dbReference>
<dbReference type="GO" id="GO:0055085">
    <property type="term" value="P:transmembrane transport"/>
    <property type="evidence" value="ECO:0007669"/>
    <property type="project" value="InterPro"/>
</dbReference>
<proteinExistence type="inferred from homology"/>
<evidence type="ECO:0000256" key="7">
    <source>
        <dbReference type="RuleBase" id="RU363032"/>
    </source>
</evidence>
<keyword evidence="5 7" id="KW-1133">Transmembrane helix</keyword>
<evidence type="ECO:0000259" key="8">
    <source>
        <dbReference type="PROSITE" id="PS50928"/>
    </source>
</evidence>
<evidence type="ECO:0000256" key="4">
    <source>
        <dbReference type="ARBA" id="ARBA00022692"/>
    </source>
</evidence>
<feature type="transmembrane region" description="Helical" evidence="7">
    <location>
        <begin position="12"/>
        <end position="35"/>
    </location>
</feature>
<keyword evidence="4 7" id="KW-0812">Transmembrane</keyword>
<dbReference type="InterPro" id="IPR000515">
    <property type="entry name" value="MetI-like"/>
</dbReference>
<dbReference type="PANTHER" id="PTHR30151">
    <property type="entry name" value="ALKANE SULFONATE ABC TRANSPORTER-RELATED, MEMBRANE SUBUNIT"/>
    <property type="match status" value="1"/>
</dbReference>
<evidence type="ECO:0000256" key="6">
    <source>
        <dbReference type="ARBA" id="ARBA00023136"/>
    </source>
</evidence>
<feature type="transmembrane region" description="Helical" evidence="7">
    <location>
        <begin position="135"/>
        <end position="155"/>
    </location>
</feature>
<accession>A0A2T0V4A1</accession>
<evidence type="ECO:0000256" key="5">
    <source>
        <dbReference type="ARBA" id="ARBA00022989"/>
    </source>
</evidence>
<feature type="domain" description="ABC transmembrane type-1" evidence="8">
    <location>
        <begin position="61"/>
        <end position="255"/>
    </location>
</feature>
<feature type="transmembrane region" description="Helical" evidence="7">
    <location>
        <begin position="233"/>
        <end position="258"/>
    </location>
</feature>
<dbReference type="Gene3D" id="1.10.3720.10">
    <property type="entry name" value="MetI-like"/>
    <property type="match status" value="1"/>
</dbReference>
<sequence length="267" mass="27584">MDRVRALPSWATGLFGVAVVIALWWLLAVTVFAGVGPANVSAIPTPWAVLQQLGEDGATYYFRHIQVTVTEAGLGFLWGNGLALALAAFVLVFPRIEKVALQIAVITYCLPIVAIGPIARLLIGNPDSGEPAGTAVFLAALAVFFTTVVGSLLGLKAADRASLDLVSVYGGGKLMQLRKVRIIAAIPAVLTALKIAAPAALLGAIIAEYLGGVERGLGIAMLTAGSSAQVERVWGLAIVAGVIAGLGYALFGLISRLVTPWSSGRNS</sequence>
<feature type="transmembrane region" description="Helical" evidence="7">
    <location>
        <begin position="100"/>
        <end position="123"/>
    </location>
</feature>
<comment type="similarity">
    <text evidence="7">Belongs to the binding-protein-dependent transport system permease family.</text>
</comment>
<keyword evidence="10" id="KW-1185">Reference proteome</keyword>
<dbReference type="RefSeq" id="WP_106214806.1">
    <property type="nucleotide sequence ID" value="NZ_PVTL01000011.1"/>
</dbReference>
<comment type="subcellular location">
    <subcellularLocation>
        <location evidence="1 7">Cell membrane</location>
        <topology evidence="1 7">Multi-pass membrane protein</topology>
    </subcellularLocation>
</comment>
<evidence type="ECO:0000256" key="2">
    <source>
        <dbReference type="ARBA" id="ARBA00022448"/>
    </source>
</evidence>
<dbReference type="PROSITE" id="PS50928">
    <property type="entry name" value="ABC_TM1"/>
    <property type="match status" value="1"/>
</dbReference>
<gene>
    <name evidence="9" type="ORF">B0I08_11120</name>
</gene>